<comment type="caution">
    <text evidence="1">The sequence shown here is derived from an EMBL/GenBank/DDBJ whole genome shotgun (WGS) entry which is preliminary data.</text>
</comment>
<evidence type="ECO:0000313" key="1">
    <source>
        <dbReference type="EMBL" id="MPM09376.1"/>
    </source>
</evidence>
<dbReference type="PANTHER" id="PTHR48100">
    <property type="entry name" value="BROAD-SPECIFICITY PHOSPHATASE YOR283W-RELATED"/>
    <property type="match status" value="1"/>
</dbReference>
<dbReference type="Pfam" id="PF00300">
    <property type="entry name" value="His_Phos_1"/>
    <property type="match status" value="1"/>
</dbReference>
<dbReference type="InterPro" id="IPR050275">
    <property type="entry name" value="PGM_Phosphatase"/>
</dbReference>
<reference evidence="1" key="1">
    <citation type="submission" date="2019-08" db="EMBL/GenBank/DDBJ databases">
        <authorList>
            <person name="Kucharzyk K."/>
            <person name="Murdoch R.W."/>
            <person name="Higgins S."/>
            <person name="Loffler F."/>
        </authorList>
    </citation>
    <scope>NUCLEOTIDE SEQUENCE</scope>
</reference>
<dbReference type="InterPro" id="IPR013078">
    <property type="entry name" value="His_Pase_superF_clade-1"/>
</dbReference>
<dbReference type="SUPFAM" id="SSF53254">
    <property type="entry name" value="Phosphoglycerate mutase-like"/>
    <property type="match status" value="1"/>
</dbReference>
<dbReference type="SMART" id="SM00855">
    <property type="entry name" value="PGAM"/>
    <property type="match status" value="1"/>
</dbReference>
<name>A0A644WZP2_9ZZZZ</name>
<organism evidence="1">
    <name type="scientific">bioreactor metagenome</name>
    <dbReference type="NCBI Taxonomy" id="1076179"/>
    <lineage>
        <taxon>unclassified sequences</taxon>
        <taxon>metagenomes</taxon>
        <taxon>ecological metagenomes</taxon>
    </lineage>
</organism>
<dbReference type="PROSITE" id="PS00175">
    <property type="entry name" value="PG_MUTASE"/>
    <property type="match status" value="1"/>
</dbReference>
<dbReference type="EMBL" id="VSSQ01001562">
    <property type="protein sequence ID" value="MPM09376.1"/>
    <property type="molecule type" value="Genomic_DNA"/>
</dbReference>
<dbReference type="GO" id="GO:0016791">
    <property type="term" value="F:phosphatase activity"/>
    <property type="evidence" value="ECO:0007669"/>
    <property type="project" value="TreeGrafter"/>
</dbReference>
<dbReference type="CDD" id="cd07067">
    <property type="entry name" value="HP_PGM_like"/>
    <property type="match status" value="1"/>
</dbReference>
<proteinExistence type="predicted"/>
<keyword evidence="1" id="KW-0378">Hydrolase</keyword>
<protein>
    <submittedName>
        <fullName evidence="1">Phosphoserine phosphatase 1</fullName>
        <ecNumber evidence="1">3.1.3.3</ecNumber>
    </submittedName>
</protein>
<accession>A0A644WZP2</accession>
<dbReference type="InterPro" id="IPR029033">
    <property type="entry name" value="His_PPase_superfam"/>
</dbReference>
<dbReference type="AlphaFoldDB" id="A0A644WZP2"/>
<dbReference type="InterPro" id="IPR001345">
    <property type="entry name" value="PG/BPGM_mutase_AS"/>
</dbReference>
<dbReference type="PANTHER" id="PTHR48100:SF62">
    <property type="entry name" value="GLUCOSYL-3-PHOSPHOGLYCERATE PHOSPHATASE"/>
    <property type="match status" value="1"/>
</dbReference>
<dbReference type="GO" id="GO:0005737">
    <property type="term" value="C:cytoplasm"/>
    <property type="evidence" value="ECO:0007669"/>
    <property type="project" value="TreeGrafter"/>
</dbReference>
<dbReference type="EC" id="3.1.3.3" evidence="1"/>
<dbReference type="Gene3D" id="3.40.50.1240">
    <property type="entry name" value="Phosphoglycerate mutase-like"/>
    <property type="match status" value="1"/>
</dbReference>
<sequence>MKGHERTTILLARHGECRGNVEGLFRGRVDFPLNERGLRQAAELGSALRPYSPEAVMTSPLLRAKDTARAIAGACSIRVEEDEGFNNISLGIWEGQPKTEIAERYPGQWKIWLENPERLAVEGAESLDDVLRRSMAALDRGVAKYRGKTFAAVTHRTVIKPLLAGCLGIASPYFWKVHMDTGSYSILVHDDLHGYSLFSLNRTDHLSGFITEWV</sequence>
<gene>
    <name evidence="1" type="primary">pspA_10</name>
    <name evidence="1" type="ORF">SDC9_55693</name>
</gene>